<dbReference type="GO" id="GO:0008775">
    <property type="term" value="F:acetate CoA-transferase activity"/>
    <property type="evidence" value="ECO:0007669"/>
    <property type="project" value="UniProtKB-EC"/>
</dbReference>
<evidence type="ECO:0000256" key="1">
    <source>
        <dbReference type="ARBA" id="ARBA00007047"/>
    </source>
</evidence>
<name>A0A1C4D3D3_BACTU</name>
<keyword evidence="2 3" id="KW-0808">Transferase</keyword>
<dbReference type="InterPro" id="IPR012791">
    <property type="entry name" value="3-oxoacid_CoA-transf_B"/>
</dbReference>
<sequence length="222" mass="23832">MEMGMGVEVRDKIARRAAKEIQNGMIVNLGIGIPSLVPNHLPDDINVMFHAENGIVGMGPTPRKGNEDENLCNAAGLPTSLITGASYFDSCTAFGMIRKGLLDITILGSLQVSENGDLANWIVPGKRVPGIGGAMDLAQKAKRVVVVMNHVDKYGNAKIVSECTLPLTSKKCVDLIITDMAVMEVTQGGLVLQELMSPYTVEDIKQHTEADFKIGSNLLVIE</sequence>
<dbReference type="EMBL" id="FMBI01000027">
    <property type="protein sequence ID" value="SCC25817.1"/>
    <property type="molecule type" value="Genomic_DNA"/>
</dbReference>
<proteinExistence type="inferred from homology"/>
<evidence type="ECO:0000313" key="4">
    <source>
        <dbReference type="Proteomes" id="UP000195991"/>
    </source>
</evidence>
<dbReference type="PANTHER" id="PTHR13707:SF57">
    <property type="entry name" value="SUCCINYL-COA:3-KETOACID COENZYME A TRANSFERASE SUBUNIT B-RELATED"/>
    <property type="match status" value="1"/>
</dbReference>
<protein>
    <submittedName>
        <fullName evidence="3">Aetate CoA-transferase, beta subunit</fullName>
        <ecNumber evidence="3">2.8.3.8</ecNumber>
    </submittedName>
</protein>
<dbReference type="AlphaFoldDB" id="A0A1C4D3D3"/>
<dbReference type="NCBIfam" id="TIGR02428">
    <property type="entry name" value="pcaJ_scoB_fam"/>
    <property type="match status" value="1"/>
</dbReference>
<dbReference type="InterPro" id="IPR037171">
    <property type="entry name" value="NagB/RpiA_transferase-like"/>
</dbReference>
<dbReference type="SUPFAM" id="SSF100950">
    <property type="entry name" value="NagB/RpiA/CoA transferase-like"/>
    <property type="match status" value="1"/>
</dbReference>
<organism evidence="3 4">
    <name type="scientific">Bacillus thuringiensis</name>
    <dbReference type="NCBI Taxonomy" id="1428"/>
    <lineage>
        <taxon>Bacteria</taxon>
        <taxon>Bacillati</taxon>
        <taxon>Bacillota</taxon>
        <taxon>Bacilli</taxon>
        <taxon>Bacillales</taxon>
        <taxon>Bacillaceae</taxon>
        <taxon>Bacillus</taxon>
        <taxon>Bacillus cereus group</taxon>
    </lineage>
</organism>
<dbReference type="SMART" id="SM00882">
    <property type="entry name" value="CoA_trans"/>
    <property type="match status" value="1"/>
</dbReference>
<gene>
    <name evidence="3" type="ORF">BTT61001_02225</name>
</gene>
<evidence type="ECO:0000313" key="3">
    <source>
        <dbReference type="EMBL" id="SCC25817.1"/>
    </source>
</evidence>
<dbReference type="InterPro" id="IPR004165">
    <property type="entry name" value="CoA_trans_fam_I"/>
</dbReference>
<evidence type="ECO:0000256" key="2">
    <source>
        <dbReference type="ARBA" id="ARBA00022679"/>
    </source>
</evidence>
<accession>A0A1C4D3D3</accession>
<dbReference type="Pfam" id="PF01144">
    <property type="entry name" value="CoA_trans"/>
    <property type="match status" value="1"/>
</dbReference>
<dbReference type="PANTHER" id="PTHR13707">
    <property type="entry name" value="KETOACID-COENZYME A TRANSFERASE"/>
    <property type="match status" value="1"/>
</dbReference>
<reference evidence="3 4" key="1">
    <citation type="submission" date="2016-08" db="EMBL/GenBank/DDBJ databases">
        <authorList>
            <person name="Seilhamer J.J."/>
        </authorList>
    </citation>
    <scope>NUCLEOTIDE SEQUENCE [LARGE SCALE GENOMIC DNA]</scope>
    <source>
        <strain evidence="3 4">IEBC_T61001</strain>
    </source>
</reference>
<comment type="similarity">
    <text evidence="1">Belongs to the 3-oxoacid CoA-transferase subunit B family.</text>
</comment>
<dbReference type="EC" id="2.8.3.8" evidence="3"/>
<dbReference type="Proteomes" id="UP000195991">
    <property type="component" value="Unassembled WGS sequence"/>
</dbReference>
<dbReference type="Gene3D" id="3.40.1080.10">
    <property type="entry name" value="Glutaconate Coenzyme A-transferase"/>
    <property type="match status" value="1"/>
</dbReference>